<comment type="caution">
    <text evidence="1">The sequence shown here is derived from an EMBL/GenBank/DDBJ whole genome shotgun (WGS) entry which is preliminary data.</text>
</comment>
<organism evidence="1 2">
    <name type="scientific">Blattamonas nauphoetae</name>
    <dbReference type="NCBI Taxonomy" id="2049346"/>
    <lineage>
        <taxon>Eukaryota</taxon>
        <taxon>Metamonada</taxon>
        <taxon>Preaxostyla</taxon>
        <taxon>Oxymonadida</taxon>
        <taxon>Blattamonas</taxon>
    </lineage>
</organism>
<gene>
    <name evidence="1" type="ORF">BLNAU_23929</name>
</gene>
<keyword evidence="2" id="KW-1185">Reference proteome</keyword>
<dbReference type="Proteomes" id="UP001281761">
    <property type="component" value="Unassembled WGS sequence"/>
</dbReference>
<reference evidence="1 2" key="1">
    <citation type="journal article" date="2022" name="bioRxiv">
        <title>Genomics of Preaxostyla Flagellates Illuminates Evolutionary Transitions and the Path Towards Mitochondrial Loss.</title>
        <authorList>
            <person name="Novak L.V.F."/>
            <person name="Treitli S.C."/>
            <person name="Pyrih J."/>
            <person name="Halakuc P."/>
            <person name="Pipaliya S.V."/>
            <person name="Vacek V."/>
            <person name="Brzon O."/>
            <person name="Soukal P."/>
            <person name="Eme L."/>
            <person name="Dacks J.B."/>
            <person name="Karnkowska A."/>
            <person name="Elias M."/>
            <person name="Hampl V."/>
        </authorList>
    </citation>
    <scope>NUCLEOTIDE SEQUENCE [LARGE SCALE GENOMIC DNA]</scope>
    <source>
        <strain evidence="1">NAU3</strain>
        <tissue evidence="1">Gut</tissue>
    </source>
</reference>
<evidence type="ECO:0000313" key="2">
    <source>
        <dbReference type="Proteomes" id="UP001281761"/>
    </source>
</evidence>
<protein>
    <submittedName>
        <fullName evidence="1">Uncharacterized protein</fullName>
    </submittedName>
</protein>
<accession>A0ABQ9WNU1</accession>
<sequence>MCSSPNVTPLECQPFQHLQTSSNELTKPTINPSLLDSSRETQKCAGWPAMNTTSRYELLFITSPNEPLDDSTLLK</sequence>
<evidence type="ECO:0000313" key="1">
    <source>
        <dbReference type="EMBL" id="KAK2941164.1"/>
    </source>
</evidence>
<name>A0ABQ9WNU1_9EUKA</name>
<dbReference type="EMBL" id="JARBJD010000542">
    <property type="protein sequence ID" value="KAK2941164.1"/>
    <property type="molecule type" value="Genomic_DNA"/>
</dbReference>
<proteinExistence type="predicted"/>